<evidence type="ECO:0000313" key="2">
    <source>
        <dbReference type="EMBL" id="XDQ79823.1"/>
    </source>
</evidence>
<proteinExistence type="predicted"/>
<reference evidence="2" key="1">
    <citation type="submission" date="2024-07" db="EMBL/GenBank/DDBJ databases">
        <authorList>
            <person name="Yu S.T."/>
        </authorList>
    </citation>
    <scope>NUCLEOTIDE SEQUENCE</scope>
    <source>
        <strain evidence="2">Y1</strain>
    </source>
</reference>
<feature type="region of interest" description="Disordered" evidence="1">
    <location>
        <begin position="112"/>
        <end position="138"/>
    </location>
</feature>
<protein>
    <submittedName>
        <fullName evidence="2">Uncharacterized protein</fullName>
    </submittedName>
</protein>
<dbReference type="RefSeq" id="WP_369183523.1">
    <property type="nucleotide sequence ID" value="NZ_CP163445.1"/>
</dbReference>
<sequence>MRNQRRDLRIFRDVVRDDHVPDESTTALSPHRITGDSWEARFALGLCLPDVWTAWDADADRLWVATTDARSWAAVDRNRDRFAVHQYGPRRLWDEVEAAYLWWEDQGCPGPAGVSGRRGPGGSVRWPPLPGTRRAMPW</sequence>
<accession>A0AB39TL15</accession>
<dbReference type="EMBL" id="CP163445">
    <property type="protein sequence ID" value="XDQ79823.1"/>
    <property type="molecule type" value="Genomic_DNA"/>
</dbReference>
<dbReference type="AlphaFoldDB" id="A0AB39TL15"/>
<evidence type="ECO:0000256" key="1">
    <source>
        <dbReference type="SAM" id="MobiDB-lite"/>
    </source>
</evidence>
<gene>
    <name evidence="2" type="ORF">AB2U05_15820</name>
</gene>
<organism evidence="2">
    <name type="scientific">Streptomyces sp. Y1</name>
    <dbReference type="NCBI Taxonomy" id="3238634"/>
    <lineage>
        <taxon>Bacteria</taxon>
        <taxon>Bacillati</taxon>
        <taxon>Actinomycetota</taxon>
        <taxon>Actinomycetes</taxon>
        <taxon>Kitasatosporales</taxon>
        <taxon>Streptomycetaceae</taxon>
        <taxon>Streptomyces</taxon>
    </lineage>
</organism>
<name>A0AB39TL15_9ACTN</name>